<evidence type="ECO:0000256" key="3">
    <source>
        <dbReference type="ARBA" id="ARBA00006958"/>
    </source>
</evidence>
<reference evidence="9" key="1">
    <citation type="submission" date="2021-01" db="EMBL/GenBank/DDBJ databases">
        <title>Adiantum capillus-veneris genome.</title>
        <authorList>
            <person name="Fang Y."/>
            <person name="Liao Q."/>
        </authorList>
    </citation>
    <scope>NUCLEOTIDE SEQUENCE</scope>
    <source>
        <strain evidence="9">H3</strain>
        <tissue evidence="9">Leaf</tissue>
    </source>
</reference>
<sequence length="378" mass="43131">MLLCARTNLQNLRTSTVMLALSLTRGVFFEGDAPPMGMASIAFFSAACNLILGLPCLRWNDTNPRLWYVKPRSLLWWERYKAWCAQDDPRFRSYFRLPSTLFDQPSDLLHASLEQGDIPHPLQQVRGREFPVERKVAIALMRLATGCSMRVVAEQFGCGHSTVVKIVDAFVGGLLLHMDNIIRWPSTPLEMQSMKIGMQKAQGTTSRWRPLKESFPQTGMIAMNSSFFRLAQANQILNGASFTRRGYNIREYIIGDGGYCELPWLLIPFQEPLSPSQARYNFRLSSTRMVVERAFGRLKSTWRILHGTIRKPDISRLPRVIAACCILHNMAIDYGLANTDDTDEALNMYNLADRHEYVPFNAINMESVPMYLEEVHRA</sequence>
<feature type="domain" description="DDE Tnp4" evidence="8">
    <location>
        <begin position="247"/>
        <end position="329"/>
    </location>
</feature>
<keyword evidence="7" id="KW-0539">Nucleus</keyword>
<keyword evidence="5" id="KW-0479">Metal-binding</keyword>
<dbReference type="GO" id="GO:0004518">
    <property type="term" value="F:nuclease activity"/>
    <property type="evidence" value="ECO:0007669"/>
    <property type="project" value="UniProtKB-KW"/>
</dbReference>
<dbReference type="GO" id="GO:0046872">
    <property type="term" value="F:metal ion binding"/>
    <property type="evidence" value="ECO:0007669"/>
    <property type="project" value="UniProtKB-KW"/>
</dbReference>
<gene>
    <name evidence="9" type="ORF">GOP47_0006919</name>
</gene>
<evidence type="ECO:0000313" key="10">
    <source>
        <dbReference type="Proteomes" id="UP000886520"/>
    </source>
</evidence>
<dbReference type="AlphaFoldDB" id="A0A9D4ZLE3"/>
<evidence type="ECO:0000256" key="1">
    <source>
        <dbReference type="ARBA" id="ARBA00001968"/>
    </source>
</evidence>
<name>A0A9D4ZLE3_ADICA</name>
<comment type="subcellular location">
    <subcellularLocation>
        <location evidence="2">Nucleus</location>
    </subcellularLocation>
</comment>
<evidence type="ECO:0000256" key="5">
    <source>
        <dbReference type="ARBA" id="ARBA00022723"/>
    </source>
</evidence>
<keyword evidence="6" id="KW-0378">Hydrolase</keyword>
<dbReference type="PANTHER" id="PTHR22930">
    <property type="match status" value="1"/>
</dbReference>
<dbReference type="GO" id="GO:0005634">
    <property type="term" value="C:nucleus"/>
    <property type="evidence" value="ECO:0007669"/>
    <property type="project" value="UniProtKB-SubCell"/>
</dbReference>
<proteinExistence type="inferred from homology"/>
<keyword evidence="4" id="KW-0540">Nuclease</keyword>
<evidence type="ECO:0000256" key="7">
    <source>
        <dbReference type="ARBA" id="ARBA00023242"/>
    </source>
</evidence>
<dbReference type="InterPro" id="IPR045249">
    <property type="entry name" value="HARBI1-like"/>
</dbReference>
<keyword evidence="10" id="KW-1185">Reference proteome</keyword>
<comment type="similarity">
    <text evidence="3">Belongs to the HARBI1 family.</text>
</comment>
<evidence type="ECO:0000256" key="4">
    <source>
        <dbReference type="ARBA" id="ARBA00022722"/>
    </source>
</evidence>
<evidence type="ECO:0000256" key="2">
    <source>
        <dbReference type="ARBA" id="ARBA00004123"/>
    </source>
</evidence>
<organism evidence="9 10">
    <name type="scientific">Adiantum capillus-veneris</name>
    <name type="common">Maidenhair fern</name>
    <dbReference type="NCBI Taxonomy" id="13818"/>
    <lineage>
        <taxon>Eukaryota</taxon>
        <taxon>Viridiplantae</taxon>
        <taxon>Streptophyta</taxon>
        <taxon>Embryophyta</taxon>
        <taxon>Tracheophyta</taxon>
        <taxon>Polypodiopsida</taxon>
        <taxon>Polypodiidae</taxon>
        <taxon>Polypodiales</taxon>
        <taxon>Pteridineae</taxon>
        <taxon>Pteridaceae</taxon>
        <taxon>Vittarioideae</taxon>
        <taxon>Adiantum</taxon>
    </lineage>
</organism>
<dbReference type="InterPro" id="IPR027806">
    <property type="entry name" value="HARBI1_dom"/>
</dbReference>
<evidence type="ECO:0000256" key="6">
    <source>
        <dbReference type="ARBA" id="ARBA00022801"/>
    </source>
</evidence>
<dbReference type="GO" id="GO:0016787">
    <property type="term" value="F:hydrolase activity"/>
    <property type="evidence" value="ECO:0007669"/>
    <property type="project" value="UniProtKB-KW"/>
</dbReference>
<evidence type="ECO:0000313" key="9">
    <source>
        <dbReference type="EMBL" id="KAI5077095.1"/>
    </source>
</evidence>
<comment type="caution">
    <text evidence="9">The sequence shown here is derived from an EMBL/GenBank/DDBJ whole genome shotgun (WGS) entry which is preliminary data.</text>
</comment>
<protein>
    <recommendedName>
        <fullName evidence="8">DDE Tnp4 domain-containing protein</fullName>
    </recommendedName>
</protein>
<dbReference type="EMBL" id="JABFUD020000007">
    <property type="protein sequence ID" value="KAI5077095.1"/>
    <property type="molecule type" value="Genomic_DNA"/>
</dbReference>
<dbReference type="Proteomes" id="UP000886520">
    <property type="component" value="Chromosome 7"/>
</dbReference>
<dbReference type="PANTHER" id="PTHR22930:SF85">
    <property type="entry name" value="GH03217P-RELATED"/>
    <property type="match status" value="1"/>
</dbReference>
<dbReference type="OrthoDB" id="2445244at2759"/>
<dbReference type="Pfam" id="PF13359">
    <property type="entry name" value="DDE_Tnp_4"/>
    <property type="match status" value="1"/>
</dbReference>
<accession>A0A9D4ZLE3</accession>
<comment type="cofactor">
    <cofactor evidence="1">
        <name>a divalent metal cation</name>
        <dbReference type="ChEBI" id="CHEBI:60240"/>
    </cofactor>
</comment>
<evidence type="ECO:0000259" key="8">
    <source>
        <dbReference type="Pfam" id="PF13359"/>
    </source>
</evidence>